<evidence type="ECO:0000256" key="1">
    <source>
        <dbReference type="ARBA" id="ARBA00000085"/>
    </source>
</evidence>
<dbReference type="GO" id="GO:0005524">
    <property type="term" value="F:ATP binding"/>
    <property type="evidence" value="ECO:0007669"/>
    <property type="project" value="UniProtKB-KW"/>
</dbReference>
<keyword evidence="9" id="KW-0547">Nucleotide-binding</keyword>
<feature type="region of interest" description="Disordered" evidence="6">
    <location>
        <begin position="120"/>
        <end position="172"/>
    </location>
</feature>
<proteinExistence type="predicted"/>
<evidence type="ECO:0000256" key="6">
    <source>
        <dbReference type="SAM" id="MobiDB-lite"/>
    </source>
</evidence>
<feature type="compositionally biased region" description="Low complexity" evidence="6">
    <location>
        <begin position="455"/>
        <end position="489"/>
    </location>
</feature>
<keyword evidence="10" id="KW-1185">Reference proteome</keyword>
<dbReference type="EMBL" id="JAVREN010000006">
    <property type="protein sequence ID" value="MDT0306571.1"/>
    <property type="molecule type" value="Genomic_DNA"/>
</dbReference>
<dbReference type="InterPro" id="IPR003594">
    <property type="entry name" value="HATPase_dom"/>
</dbReference>
<keyword evidence="3" id="KW-0597">Phosphoprotein</keyword>
<feature type="compositionally biased region" description="Basic and acidic residues" evidence="6">
    <location>
        <begin position="543"/>
        <end position="554"/>
    </location>
</feature>
<evidence type="ECO:0000256" key="2">
    <source>
        <dbReference type="ARBA" id="ARBA00012438"/>
    </source>
</evidence>
<keyword evidence="7" id="KW-1133">Transmembrane helix</keyword>
<dbReference type="PANTHER" id="PTHR45436:SF5">
    <property type="entry name" value="SENSOR HISTIDINE KINASE TRCS"/>
    <property type="match status" value="1"/>
</dbReference>
<dbReference type="SUPFAM" id="SSF55874">
    <property type="entry name" value="ATPase domain of HSP90 chaperone/DNA topoisomerase II/histidine kinase"/>
    <property type="match status" value="1"/>
</dbReference>
<evidence type="ECO:0000259" key="8">
    <source>
        <dbReference type="SMART" id="SM00387"/>
    </source>
</evidence>
<evidence type="ECO:0000256" key="5">
    <source>
        <dbReference type="ARBA" id="ARBA00022777"/>
    </source>
</evidence>
<evidence type="ECO:0000313" key="10">
    <source>
        <dbReference type="Proteomes" id="UP001183388"/>
    </source>
</evidence>
<evidence type="ECO:0000256" key="7">
    <source>
        <dbReference type="SAM" id="Phobius"/>
    </source>
</evidence>
<feature type="compositionally biased region" description="Pro residues" evidence="6">
    <location>
        <begin position="511"/>
        <end position="523"/>
    </location>
</feature>
<evidence type="ECO:0000256" key="3">
    <source>
        <dbReference type="ARBA" id="ARBA00022553"/>
    </source>
</evidence>
<feature type="transmembrane region" description="Helical" evidence="7">
    <location>
        <begin position="23"/>
        <end position="45"/>
    </location>
</feature>
<comment type="catalytic activity">
    <reaction evidence="1">
        <text>ATP + protein L-histidine = ADP + protein N-phospho-L-histidine.</text>
        <dbReference type="EC" id="2.7.13.3"/>
    </reaction>
</comment>
<dbReference type="Gene3D" id="3.30.565.10">
    <property type="entry name" value="Histidine kinase-like ATPase, C-terminal domain"/>
    <property type="match status" value="1"/>
</dbReference>
<dbReference type="InterPro" id="IPR050428">
    <property type="entry name" value="TCS_sensor_his_kinase"/>
</dbReference>
<keyword evidence="7" id="KW-0812">Transmembrane</keyword>
<name>A0ABU2L4T4_9ACTN</name>
<keyword evidence="4" id="KW-0808">Transferase</keyword>
<feature type="domain" description="Histidine kinase/HSP90-like ATPase" evidence="8">
    <location>
        <begin position="324"/>
        <end position="437"/>
    </location>
</feature>
<comment type="caution">
    <text evidence="9">The sequence shown here is derived from an EMBL/GenBank/DDBJ whole genome shotgun (WGS) entry which is preliminary data.</text>
</comment>
<feature type="compositionally biased region" description="Low complexity" evidence="6">
    <location>
        <begin position="134"/>
        <end position="166"/>
    </location>
</feature>
<organism evidence="9 10">
    <name type="scientific">Streptomyces boetiae</name>
    <dbReference type="NCBI Taxonomy" id="3075541"/>
    <lineage>
        <taxon>Bacteria</taxon>
        <taxon>Bacillati</taxon>
        <taxon>Actinomycetota</taxon>
        <taxon>Actinomycetes</taxon>
        <taxon>Kitasatosporales</taxon>
        <taxon>Streptomycetaceae</taxon>
        <taxon>Streptomyces</taxon>
    </lineage>
</organism>
<dbReference type="RefSeq" id="WP_311629496.1">
    <property type="nucleotide sequence ID" value="NZ_JAVREN010000006.1"/>
</dbReference>
<keyword evidence="5" id="KW-0418">Kinase</keyword>
<keyword evidence="7" id="KW-0472">Membrane</keyword>
<accession>A0ABU2L4T4</accession>
<evidence type="ECO:0000256" key="4">
    <source>
        <dbReference type="ARBA" id="ARBA00022679"/>
    </source>
</evidence>
<protein>
    <recommendedName>
        <fullName evidence="2">histidine kinase</fullName>
        <ecNumber evidence="2">2.7.13.3</ecNumber>
    </recommendedName>
</protein>
<dbReference type="PANTHER" id="PTHR45436">
    <property type="entry name" value="SENSOR HISTIDINE KINASE YKOH"/>
    <property type="match status" value="1"/>
</dbReference>
<sequence length="554" mass="58068">MPEEQRTGARAARPGRSAAGSRLLRLAVLPAVLIAAIAAGAFACLLPQGPLPGPDGPRSGSGGGIPWGALAGAALLTVAVLAFATLAAVNEARAQEARLAELRRRSARGRGELAALLARVERGERVPGQDGPEAPGRTARAGTTPAAQPAPGERAAGPAVLPALPVRDPRPSPGDPFATLRREIDAARDAARTAVCRAAALARTPAEARGRAPRAGGGAERAAALVTLAGRMQDLVRRQLECLDELEQEAEDPELLRGLFQIDHLATRTRRHAENLAVLGGLPQRRRWSRPVHVSEVLRSCTAEVEQYARVELVPPCEGTVRGHAVADVVHLLAELVENATEFSAPQTRVRLRVRSDPAGLAVEVEDRGLGMTAAELARMNAVLAGSGRREAAELLADGRAGLFVVATLARRHGVEVRLRANLYGGTQAVLLLPHELLGAESEGRFTAGSALRTLPAAPEPPEAAAEAPAAGEAPAGTEPAGERPGAARPPLPRRRRLEHMAAQLRDRPRPAAPEAPAGPPDPHLLIAFLRGAGRAQEAVQETVRERERPPAVP</sequence>
<reference evidence="10" key="1">
    <citation type="submission" date="2023-07" db="EMBL/GenBank/DDBJ databases">
        <title>30 novel species of actinomycetes from the DSMZ collection.</title>
        <authorList>
            <person name="Nouioui I."/>
        </authorList>
    </citation>
    <scope>NUCLEOTIDE SEQUENCE [LARGE SCALE GENOMIC DNA]</scope>
    <source>
        <strain evidence="10">DSM 44917</strain>
    </source>
</reference>
<feature type="region of interest" description="Disordered" evidence="6">
    <location>
        <begin position="455"/>
        <end position="554"/>
    </location>
</feature>
<feature type="transmembrane region" description="Helical" evidence="7">
    <location>
        <begin position="65"/>
        <end position="89"/>
    </location>
</feature>
<gene>
    <name evidence="9" type="ORF">RM780_06300</name>
</gene>
<dbReference type="Proteomes" id="UP001183388">
    <property type="component" value="Unassembled WGS sequence"/>
</dbReference>
<dbReference type="Pfam" id="PF02518">
    <property type="entry name" value="HATPase_c"/>
    <property type="match status" value="1"/>
</dbReference>
<keyword evidence="9" id="KW-0067">ATP-binding</keyword>
<dbReference type="SMART" id="SM00387">
    <property type="entry name" value="HATPase_c"/>
    <property type="match status" value="1"/>
</dbReference>
<dbReference type="InterPro" id="IPR036890">
    <property type="entry name" value="HATPase_C_sf"/>
</dbReference>
<evidence type="ECO:0000313" key="9">
    <source>
        <dbReference type="EMBL" id="MDT0306571.1"/>
    </source>
</evidence>
<dbReference type="EC" id="2.7.13.3" evidence="2"/>